<keyword evidence="1" id="KW-0805">Transcription regulation</keyword>
<keyword evidence="1" id="KW-0235">DNA replication</keyword>
<dbReference type="GO" id="GO:0006281">
    <property type="term" value="P:DNA repair"/>
    <property type="evidence" value="ECO:0007669"/>
    <property type="project" value="UniProtKB-UniRule"/>
</dbReference>
<accession>A0A8I2YH98</accession>
<comment type="similarity">
    <text evidence="1">Belongs to the peptidase M24 family. SPT16 subfamily.</text>
</comment>
<dbReference type="GO" id="GO:0006368">
    <property type="term" value="P:transcription elongation by RNA polymerase II"/>
    <property type="evidence" value="ECO:0007669"/>
    <property type="project" value="TreeGrafter"/>
</dbReference>
<dbReference type="InterPro" id="IPR013953">
    <property type="entry name" value="FACT_SPT16_M"/>
</dbReference>
<evidence type="ECO:0000259" key="3">
    <source>
        <dbReference type="Pfam" id="PF08644"/>
    </source>
</evidence>
<sequence>MSPASVGANKGREPTGPVEIFVQAKAEEPRRTRLPSSKLFQSYKGEGALPKEAETLRLFVDHKAQTIILPTHGFAVPFHISTIKYISKNDEGDYTYHQFLDAWSTCGKEG</sequence>
<evidence type="ECO:0000256" key="1">
    <source>
        <dbReference type="RuleBase" id="RU367052"/>
    </source>
</evidence>
<comment type="function">
    <text evidence="1">Component of the FACT complex, a general chromatin factor that acts to reorganize nucleosomes. The FACT complex is involved in multiple processes that require DNA as a template such as mRNA elongation, DNA replication and DNA repair. During transcription elongation the FACT complex acts as a histone chaperone that both destabilizes and restores nucleosomal structure. It facilitates the passage of RNA polymerase II and transcription by promoting the dissociation of one histone H2A-H2B dimer from the nucleosome, then subsequently promotes the reestablishment of the nucleosome following the passage of RNA polymerase II.</text>
</comment>
<dbReference type="GO" id="GO:0006260">
    <property type="term" value="P:DNA replication"/>
    <property type="evidence" value="ECO:0007669"/>
    <property type="project" value="UniProtKB-KW"/>
</dbReference>
<feature type="domain" description="FACT complex subunit SPT16 middle" evidence="3">
    <location>
        <begin position="58"/>
        <end position="97"/>
    </location>
</feature>
<dbReference type="PANTHER" id="PTHR13980">
    <property type="entry name" value="CDC68 RELATED"/>
    <property type="match status" value="1"/>
</dbReference>
<keyword evidence="6" id="KW-1185">Reference proteome</keyword>
<comment type="subunit">
    <text evidence="1">Component of the FACT complex.</text>
</comment>
<organism evidence="5 6">
    <name type="scientific">Boletus reticuloceps</name>
    <dbReference type="NCBI Taxonomy" id="495285"/>
    <lineage>
        <taxon>Eukaryota</taxon>
        <taxon>Fungi</taxon>
        <taxon>Dikarya</taxon>
        <taxon>Basidiomycota</taxon>
        <taxon>Agaricomycotina</taxon>
        <taxon>Agaricomycetes</taxon>
        <taxon>Agaricomycetidae</taxon>
        <taxon>Boletales</taxon>
        <taxon>Boletineae</taxon>
        <taxon>Boletaceae</taxon>
        <taxon>Boletoideae</taxon>
        <taxon>Boletus</taxon>
    </lineage>
</organism>
<dbReference type="GO" id="GO:0035101">
    <property type="term" value="C:FACT complex"/>
    <property type="evidence" value="ECO:0007669"/>
    <property type="project" value="UniProtKB-UniRule"/>
</dbReference>
<keyword evidence="1" id="KW-0234">DNA repair</keyword>
<evidence type="ECO:0000313" key="5">
    <source>
        <dbReference type="EMBL" id="KAG6371712.1"/>
    </source>
</evidence>
<keyword evidence="1" id="KW-0158">Chromosome</keyword>
<keyword evidence="1" id="KW-0227">DNA damage</keyword>
<dbReference type="GO" id="GO:0031491">
    <property type="term" value="F:nucleosome binding"/>
    <property type="evidence" value="ECO:0007669"/>
    <property type="project" value="TreeGrafter"/>
</dbReference>
<protein>
    <recommendedName>
        <fullName evidence="1">FACT complex subunit</fullName>
    </recommendedName>
</protein>
<comment type="caution">
    <text evidence="5">The sequence shown here is derived from an EMBL/GenBank/DDBJ whole genome shotgun (WGS) entry which is preliminary data.</text>
</comment>
<dbReference type="EMBL" id="JAGFBS010000032">
    <property type="protein sequence ID" value="KAG6371712.1"/>
    <property type="molecule type" value="Genomic_DNA"/>
</dbReference>
<dbReference type="PANTHER" id="PTHR13980:SF15">
    <property type="entry name" value="FACT COMPLEX SUBUNIT SPT16"/>
    <property type="match status" value="1"/>
</dbReference>
<name>A0A8I2YH98_9AGAM</name>
<dbReference type="EMBL" id="JAGFBS010000059">
    <property type="protein sequence ID" value="KAG6369952.1"/>
    <property type="molecule type" value="Genomic_DNA"/>
</dbReference>
<reference evidence="5" key="1">
    <citation type="submission" date="2021-03" db="EMBL/GenBank/DDBJ databases">
        <title>Evolutionary innovations through gain and loss of genes in the ectomycorrhizal Boletales.</title>
        <authorList>
            <person name="Wu G."/>
            <person name="Miyauchi S."/>
            <person name="Morin E."/>
            <person name="Yang Z.-L."/>
            <person name="Xu J."/>
            <person name="Martin F.M."/>
        </authorList>
    </citation>
    <scope>NUCLEOTIDE SEQUENCE</scope>
    <source>
        <strain evidence="5">BR01</strain>
    </source>
</reference>
<proteinExistence type="inferred from homology"/>
<keyword evidence="1" id="KW-0804">Transcription</keyword>
<dbReference type="InterPro" id="IPR040258">
    <property type="entry name" value="Spt16"/>
</dbReference>
<dbReference type="Gene3D" id="2.30.29.210">
    <property type="entry name" value="FACT complex subunit Spt16p/Cdc68p"/>
    <property type="match status" value="1"/>
</dbReference>
<keyword evidence="1" id="KW-0539">Nucleus</keyword>
<dbReference type="AlphaFoldDB" id="A0A8I2YH98"/>
<dbReference type="Pfam" id="PF08644">
    <property type="entry name" value="SPT16"/>
    <property type="match status" value="1"/>
</dbReference>
<dbReference type="Proteomes" id="UP000683000">
    <property type="component" value="Unassembled WGS sequence"/>
</dbReference>
<feature type="region of interest" description="Disordered" evidence="2">
    <location>
        <begin position="1"/>
        <end position="33"/>
    </location>
</feature>
<dbReference type="OrthoDB" id="10251642at2759"/>
<comment type="subcellular location">
    <subcellularLocation>
        <location evidence="1">Nucleus</location>
    </subcellularLocation>
    <subcellularLocation>
        <location evidence="1">Chromosome</location>
    </subcellularLocation>
</comment>
<gene>
    <name evidence="4" type="ORF">JVT61DRAFT_12579</name>
    <name evidence="5" type="ORF">JVT61DRAFT_9056</name>
</gene>
<evidence type="ECO:0000313" key="6">
    <source>
        <dbReference type="Proteomes" id="UP000683000"/>
    </source>
</evidence>
<evidence type="ECO:0000256" key="2">
    <source>
        <dbReference type="SAM" id="MobiDB-lite"/>
    </source>
</evidence>
<evidence type="ECO:0000313" key="4">
    <source>
        <dbReference type="EMBL" id="KAG6369952.1"/>
    </source>
</evidence>